<reference evidence="1" key="1">
    <citation type="journal article" date="2023" name="Insect Mol. Biol.">
        <title>Genome sequencing provides insights into the evolution of gene families encoding plant cell wall-degrading enzymes in longhorned beetles.</title>
        <authorList>
            <person name="Shin N.R."/>
            <person name="Okamura Y."/>
            <person name="Kirsch R."/>
            <person name="Pauchet Y."/>
        </authorList>
    </citation>
    <scope>NUCLEOTIDE SEQUENCE</scope>
    <source>
        <strain evidence="1">MMC_N1</strain>
    </source>
</reference>
<accession>A0ABQ9JE59</accession>
<protein>
    <recommendedName>
        <fullName evidence="3">Reverse transcriptase domain-containing protein</fullName>
    </recommendedName>
</protein>
<name>A0ABQ9JE59_9CUCU</name>
<gene>
    <name evidence="1" type="ORF">NQ317_002233</name>
</gene>
<dbReference type="EMBL" id="JAPWTJ010000714">
    <property type="protein sequence ID" value="KAJ8976184.1"/>
    <property type="molecule type" value="Genomic_DNA"/>
</dbReference>
<evidence type="ECO:0008006" key="3">
    <source>
        <dbReference type="Google" id="ProtNLM"/>
    </source>
</evidence>
<dbReference type="InterPro" id="IPR008610">
    <property type="entry name" value="Ebp2"/>
</dbReference>
<sequence>MLDRVKKVRKGLSKDLDFLDGKKNKSISRKALEKRRLKDNKFGFGGKKRGMKINTKDSAADIKELRPINTLPPIGKILELEVYNQLLEHVFQYNSILISHQSGFCKNHSCEAALQLMLGKFKN</sequence>
<dbReference type="Pfam" id="PF05890">
    <property type="entry name" value="Ebp2"/>
    <property type="match status" value="1"/>
</dbReference>
<keyword evidence="2" id="KW-1185">Reference proteome</keyword>
<evidence type="ECO:0000313" key="2">
    <source>
        <dbReference type="Proteomes" id="UP001162164"/>
    </source>
</evidence>
<dbReference type="Proteomes" id="UP001162164">
    <property type="component" value="Unassembled WGS sequence"/>
</dbReference>
<proteinExistence type="predicted"/>
<comment type="caution">
    <text evidence="1">The sequence shown here is derived from an EMBL/GenBank/DDBJ whole genome shotgun (WGS) entry which is preliminary data.</text>
</comment>
<organism evidence="1 2">
    <name type="scientific">Molorchus minor</name>
    <dbReference type="NCBI Taxonomy" id="1323400"/>
    <lineage>
        <taxon>Eukaryota</taxon>
        <taxon>Metazoa</taxon>
        <taxon>Ecdysozoa</taxon>
        <taxon>Arthropoda</taxon>
        <taxon>Hexapoda</taxon>
        <taxon>Insecta</taxon>
        <taxon>Pterygota</taxon>
        <taxon>Neoptera</taxon>
        <taxon>Endopterygota</taxon>
        <taxon>Coleoptera</taxon>
        <taxon>Polyphaga</taxon>
        <taxon>Cucujiformia</taxon>
        <taxon>Chrysomeloidea</taxon>
        <taxon>Cerambycidae</taxon>
        <taxon>Lamiinae</taxon>
        <taxon>Monochamini</taxon>
        <taxon>Molorchus</taxon>
    </lineage>
</organism>
<evidence type="ECO:0000313" key="1">
    <source>
        <dbReference type="EMBL" id="KAJ8976184.1"/>
    </source>
</evidence>